<feature type="transmembrane region" description="Helical" evidence="3">
    <location>
        <begin position="12"/>
        <end position="31"/>
    </location>
</feature>
<evidence type="ECO:0000256" key="3">
    <source>
        <dbReference type="SAM" id="Phobius"/>
    </source>
</evidence>
<dbReference type="PANTHER" id="PTHR12558">
    <property type="entry name" value="CELL DIVISION CYCLE 16,23,27"/>
    <property type="match status" value="1"/>
</dbReference>
<dbReference type="SUPFAM" id="SSF48452">
    <property type="entry name" value="TPR-like"/>
    <property type="match status" value="1"/>
</dbReference>
<feature type="transmembrane region" description="Helical" evidence="3">
    <location>
        <begin position="222"/>
        <end position="238"/>
    </location>
</feature>
<dbReference type="AlphaFoldDB" id="A0A1F4Y082"/>
<feature type="transmembrane region" description="Helical" evidence="3">
    <location>
        <begin position="66"/>
        <end position="87"/>
    </location>
</feature>
<dbReference type="Gene3D" id="1.25.40.10">
    <property type="entry name" value="Tetratricopeptide repeat domain"/>
    <property type="match status" value="1"/>
</dbReference>
<name>A0A1F4Y082_9BACT</name>
<dbReference type="PANTHER" id="PTHR12558:SF13">
    <property type="entry name" value="CELL DIVISION CYCLE PROTEIN 27 HOMOLOG"/>
    <property type="match status" value="1"/>
</dbReference>
<keyword evidence="1" id="KW-0802">TPR repeat</keyword>
<dbReference type="EMBL" id="MEWZ01000006">
    <property type="protein sequence ID" value="OGC87196.1"/>
    <property type="molecule type" value="Genomic_DNA"/>
</dbReference>
<evidence type="ECO:0000313" key="4">
    <source>
        <dbReference type="EMBL" id="OGC87196.1"/>
    </source>
</evidence>
<keyword evidence="3" id="KW-0812">Transmembrane</keyword>
<keyword evidence="3" id="KW-1133">Transmembrane helix</keyword>
<dbReference type="InterPro" id="IPR011990">
    <property type="entry name" value="TPR-like_helical_dom_sf"/>
</dbReference>
<dbReference type="STRING" id="1797245.A2949_00640"/>
<feature type="region of interest" description="Disordered" evidence="2">
    <location>
        <begin position="755"/>
        <end position="776"/>
    </location>
</feature>
<evidence type="ECO:0000313" key="5">
    <source>
        <dbReference type="Proteomes" id="UP000178585"/>
    </source>
</evidence>
<feature type="transmembrane region" description="Helical" evidence="3">
    <location>
        <begin position="37"/>
        <end position="54"/>
    </location>
</feature>
<dbReference type="Pfam" id="PF13432">
    <property type="entry name" value="TPR_16"/>
    <property type="match status" value="1"/>
</dbReference>
<feature type="transmembrane region" description="Helical" evidence="3">
    <location>
        <begin position="174"/>
        <end position="191"/>
    </location>
</feature>
<evidence type="ECO:0000256" key="2">
    <source>
        <dbReference type="SAM" id="MobiDB-lite"/>
    </source>
</evidence>
<dbReference type="Pfam" id="PF14559">
    <property type="entry name" value="TPR_19"/>
    <property type="match status" value="1"/>
</dbReference>
<keyword evidence="3" id="KW-0472">Membrane</keyword>
<feature type="repeat" description="TPR" evidence="1">
    <location>
        <begin position="708"/>
        <end position="741"/>
    </location>
</feature>
<accession>A0A1F4Y082</accession>
<organism evidence="4 5">
    <name type="scientific">Candidatus Adlerbacteria bacterium RIFCSPLOWO2_01_FULL_54_21b</name>
    <dbReference type="NCBI Taxonomy" id="1797245"/>
    <lineage>
        <taxon>Bacteria</taxon>
        <taxon>Candidatus Adleribacteriota</taxon>
    </lineage>
</organism>
<feature type="transmembrane region" description="Helical" evidence="3">
    <location>
        <begin position="349"/>
        <end position="373"/>
    </location>
</feature>
<feature type="transmembrane region" description="Helical" evidence="3">
    <location>
        <begin position="393"/>
        <end position="412"/>
    </location>
</feature>
<protein>
    <submittedName>
        <fullName evidence="4">Uncharacterized protein</fullName>
    </submittedName>
</protein>
<sequence>MHTRCVSWARYALLGAVVLALVLVIPVSWFPFQLSKIAAFAALLSLAAVLFVVGGGTRLLMRTHGFFAALLVLALPVVYTLSAAVMADRSLAFAGYSIETDTILFSLLATLAYLLSFTLFRTLRTARLLTTVVFWSLAAAAIFQLISVTIGSYAIPLETFTDRSVNLIGKWNDLGLLAALLLLLLLVRVELGTTRKLFRIGAWIGGGLLAALLALINFPVAWMLLLVGCVVVGLLSLLRQRADHRTEPDSAMRARLPHYALAAAAVAIVSLLYGGTINTSLTKIFPVSALEVRPSLQATMDIVNEARAGSVKKILIGTGPSSFGFEWLQYKPQEVNQTQFWNLDFTVGFSTLATAFGTVGLLGAIAWLLPLLLLAAAMVRTVRLAALSREERAVGALLSLGSIFLFASIVLYVPSQNLVLLSYVLSGAAFGFLWRQGRTAQEEEEIPGIMKGLGIIAVTAVCLVLVAASFVSVERRFVSQAYTAAGLYALGQGDIDTATVRAARAVAIEPGPDALRFMADSSAQKLLAIANDSTLTQEQATADFTTQLQTAIPASQRAIAAVPGDYRSYFLIARVYDFLASLKVSGAYESAQQAYAEAVAHNPTNPALWLALARLEAGHGDNKATEAALKKALELKPDYTDAMLFVVQINVANNDLASAIKNTTTAVQTAPGVPSIWFQLGLLYYTGGDTKNAIPPLEQALTLESSYANAKYFLGLSYAAEGKTGEALRLFEDLVVTNPDNAEIKKIVANLKAGTNPLEGIGPPTPQNRTTAPVNQ</sequence>
<reference evidence="4 5" key="1">
    <citation type="journal article" date="2016" name="Nat. Commun.">
        <title>Thousands of microbial genomes shed light on interconnected biogeochemical processes in an aquifer system.</title>
        <authorList>
            <person name="Anantharaman K."/>
            <person name="Brown C.T."/>
            <person name="Hug L.A."/>
            <person name="Sharon I."/>
            <person name="Castelle C.J."/>
            <person name="Probst A.J."/>
            <person name="Thomas B.C."/>
            <person name="Singh A."/>
            <person name="Wilkins M.J."/>
            <person name="Karaoz U."/>
            <person name="Brodie E.L."/>
            <person name="Williams K.H."/>
            <person name="Hubbard S.S."/>
            <person name="Banfield J.F."/>
        </authorList>
    </citation>
    <scope>NUCLEOTIDE SEQUENCE [LARGE SCALE GENOMIC DNA]</scope>
</reference>
<feature type="transmembrane region" description="Helical" evidence="3">
    <location>
        <begin position="455"/>
        <end position="473"/>
    </location>
</feature>
<feature type="repeat" description="TPR" evidence="1">
    <location>
        <begin position="674"/>
        <end position="707"/>
    </location>
</feature>
<evidence type="ECO:0000256" key="1">
    <source>
        <dbReference type="PROSITE-ProRule" id="PRU00339"/>
    </source>
</evidence>
<comment type="caution">
    <text evidence="4">The sequence shown here is derived from an EMBL/GenBank/DDBJ whole genome shotgun (WGS) entry which is preliminary data.</text>
</comment>
<feature type="transmembrane region" description="Helical" evidence="3">
    <location>
        <begin position="102"/>
        <end position="120"/>
    </location>
</feature>
<dbReference type="SMART" id="SM00028">
    <property type="entry name" value="TPR"/>
    <property type="match status" value="5"/>
</dbReference>
<dbReference type="Proteomes" id="UP000178585">
    <property type="component" value="Unassembled WGS sequence"/>
</dbReference>
<dbReference type="InterPro" id="IPR019734">
    <property type="entry name" value="TPR_rpt"/>
</dbReference>
<feature type="compositionally biased region" description="Polar residues" evidence="2">
    <location>
        <begin position="767"/>
        <end position="776"/>
    </location>
</feature>
<feature type="transmembrane region" description="Helical" evidence="3">
    <location>
        <begin position="132"/>
        <end position="154"/>
    </location>
</feature>
<feature type="transmembrane region" description="Helical" evidence="3">
    <location>
        <begin position="259"/>
        <end position="277"/>
    </location>
</feature>
<dbReference type="PROSITE" id="PS50005">
    <property type="entry name" value="TPR"/>
    <property type="match status" value="2"/>
</dbReference>
<gene>
    <name evidence="4" type="ORF">A2949_00640</name>
</gene>
<feature type="transmembrane region" description="Helical" evidence="3">
    <location>
        <begin position="418"/>
        <end position="434"/>
    </location>
</feature>
<feature type="transmembrane region" description="Helical" evidence="3">
    <location>
        <begin position="198"/>
        <end position="216"/>
    </location>
</feature>
<proteinExistence type="predicted"/>